<dbReference type="RefSeq" id="WP_092346981.1">
    <property type="nucleotide sequence ID" value="NZ_CZVW01000002.1"/>
</dbReference>
<dbReference type="OrthoDB" id="9809379at2"/>
<dbReference type="GO" id="GO:0004176">
    <property type="term" value="F:ATP-dependent peptidase activity"/>
    <property type="evidence" value="ECO:0007669"/>
    <property type="project" value="TreeGrafter"/>
</dbReference>
<dbReference type="AlphaFoldDB" id="A0A0P1MM87"/>
<protein>
    <submittedName>
        <fullName evidence="2">ATPase family associated with various cellular activities (AAA)</fullName>
    </submittedName>
</protein>
<dbReference type="Pfam" id="PF00004">
    <property type="entry name" value="AAA"/>
    <property type="match status" value="1"/>
</dbReference>
<dbReference type="GO" id="GO:0016887">
    <property type="term" value="F:ATP hydrolysis activity"/>
    <property type="evidence" value="ECO:0007669"/>
    <property type="project" value="InterPro"/>
</dbReference>
<dbReference type="PANTHER" id="PTHR23076">
    <property type="entry name" value="METALLOPROTEASE M41 FTSH"/>
    <property type="match status" value="1"/>
</dbReference>
<dbReference type="InterPro" id="IPR003593">
    <property type="entry name" value="AAA+_ATPase"/>
</dbReference>
<dbReference type="GO" id="GO:0005524">
    <property type="term" value="F:ATP binding"/>
    <property type="evidence" value="ECO:0007669"/>
    <property type="project" value="InterPro"/>
</dbReference>
<sequence length="406" mass="45389">MRRRRNPLYDSHPIAGASLIKQVNYDVWNMVRSYILKVWSKEIDDNVIFVEKVFSYVEPLGILGGVSLAGYDVFNNVIAESKGLFAIANYDGEGYIVSCVVSDNGFSSKNYFIAVAAEGEGIKVQVFLDELIKMSVKSSGYKGKILKIFYDEVSDGVKIKPVERTNITLDDIFIGDDIKADIKDFIDAVVNLSCDGMRYLFVGEPGTGKTDTMKAIINHCQTGNSQITVIISDAGCGVGPGAIFEFASIFSPVLVCIDDIDLMVGTREKGMGHRGLSNMLQILDGFVDIPGVFLIASTNDRELVDEAVRRPGRFDQIVEFGALEPRFYPEIVYRETQDQRFADVFRDDEVVEVLSNFGATGAFMVNLVKYLKRSRFEEKRYEPEFVIEVINRLRSSFDILPAKFGF</sequence>
<evidence type="ECO:0000259" key="1">
    <source>
        <dbReference type="SMART" id="SM00382"/>
    </source>
</evidence>
<dbReference type="InterPro" id="IPR003959">
    <property type="entry name" value="ATPase_AAA_core"/>
</dbReference>
<dbReference type="PANTHER" id="PTHR23076:SF97">
    <property type="entry name" value="ATP-DEPENDENT ZINC METALLOPROTEASE YME1L1"/>
    <property type="match status" value="1"/>
</dbReference>
<dbReference type="SMART" id="SM00382">
    <property type="entry name" value="AAA"/>
    <property type="match status" value="1"/>
</dbReference>
<name>A0A0P1MM87_9BACT</name>
<dbReference type="InterPro" id="IPR027417">
    <property type="entry name" value="P-loop_NTPase"/>
</dbReference>
<keyword evidence="3" id="KW-1185">Reference proteome</keyword>
<evidence type="ECO:0000313" key="3">
    <source>
        <dbReference type="Proteomes" id="UP000199197"/>
    </source>
</evidence>
<dbReference type="EMBL" id="CZVW01000002">
    <property type="protein sequence ID" value="CUS96682.1"/>
    <property type="molecule type" value="Genomic_DNA"/>
</dbReference>
<dbReference type="Gene3D" id="3.40.50.300">
    <property type="entry name" value="P-loop containing nucleotide triphosphate hydrolases"/>
    <property type="match status" value="1"/>
</dbReference>
<evidence type="ECO:0000313" key="2">
    <source>
        <dbReference type="EMBL" id="CUS96682.1"/>
    </source>
</evidence>
<gene>
    <name evidence="2" type="ORF">JGI23_00162</name>
</gene>
<feature type="domain" description="AAA+ ATPase" evidence="1">
    <location>
        <begin position="195"/>
        <end position="324"/>
    </location>
</feature>
<dbReference type="GO" id="GO:0006508">
    <property type="term" value="P:proteolysis"/>
    <property type="evidence" value="ECO:0007669"/>
    <property type="project" value="TreeGrafter"/>
</dbReference>
<organism evidence="2 3">
    <name type="scientific">Candidatus Chryseopegocella kryptomonas</name>
    <dbReference type="NCBI Taxonomy" id="1633643"/>
    <lineage>
        <taxon>Bacteria</taxon>
        <taxon>Pseudomonadati</taxon>
        <taxon>Candidatus Kryptoniota</taxon>
        <taxon>Candidatus Chryseopegocella</taxon>
    </lineage>
</organism>
<reference evidence="3" key="1">
    <citation type="submission" date="2015-11" db="EMBL/GenBank/DDBJ databases">
        <authorList>
            <person name="Varghese N."/>
        </authorList>
    </citation>
    <scope>NUCLEOTIDE SEQUENCE [LARGE SCALE GENOMIC DNA]</scope>
    <source>
        <strain evidence="3">JGI-23</strain>
    </source>
</reference>
<dbReference type="Proteomes" id="UP000199197">
    <property type="component" value="Unassembled WGS sequence"/>
</dbReference>
<dbReference type="CDD" id="cd19481">
    <property type="entry name" value="RecA-like_protease"/>
    <property type="match status" value="1"/>
</dbReference>
<proteinExistence type="predicted"/>
<dbReference type="SUPFAM" id="SSF52540">
    <property type="entry name" value="P-loop containing nucleoside triphosphate hydrolases"/>
    <property type="match status" value="1"/>
</dbReference>
<accession>A0A0P1MM87</accession>